<dbReference type="SUPFAM" id="SSF52540">
    <property type="entry name" value="P-loop containing nucleoside triphosphate hydrolases"/>
    <property type="match status" value="1"/>
</dbReference>
<reference evidence="1 2" key="1">
    <citation type="submission" date="2023-06" db="EMBL/GenBank/DDBJ databases">
        <title>SYSU T0a273.</title>
        <authorList>
            <person name="Gao L."/>
            <person name="Fang B.-Z."/>
            <person name="Li W.-J."/>
        </authorList>
    </citation>
    <scope>NUCLEOTIDE SEQUENCE [LARGE SCALE GENOMIC DNA]</scope>
    <source>
        <strain evidence="1 2">SYSU T0a273</strain>
    </source>
</reference>
<dbReference type="AlphaFoldDB" id="A0AB35MKP7"/>
<dbReference type="Proteomes" id="UP001172756">
    <property type="component" value="Unassembled WGS sequence"/>
</dbReference>
<evidence type="ECO:0000313" key="1">
    <source>
        <dbReference type="EMBL" id="MDN4484343.1"/>
    </source>
</evidence>
<evidence type="ECO:0008006" key="3">
    <source>
        <dbReference type="Google" id="ProtNLM"/>
    </source>
</evidence>
<sequence>MRGPRSTLAHIRDTARDAARLHGGRDPDRGARHARLLIGSGRSGTTWLLQEVTRLTAARPVFEPFHPIDVPRSSEVVPRGYLPRDAEAPALERHVADVLGGGFRAPWTEQCNPAPYLHRYRGRVVKEVHTHLWAGWLQARFPEVPIAVVLRHPFAQVGSRSALAWSDRKLDLIVADPDLVDAHAPELPELVAEARTPLERGVLLWAIDNRVLLRTLTPGSAFLFGYEDAVADPTVVGDLLEHFGFPRPAPRELAHEARGVASLMSQPGAPRRAAADANAKWLDGADPAAVGRALAALEALGFGGVFDERGGTDIGRLRERAAGGLA</sequence>
<proteinExistence type="predicted"/>
<gene>
    <name evidence="1" type="ORF">QQ002_12395</name>
</gene>
<dbReference type="RefSeq" id="WP_301160951.1">
    <property type="nucleotide sequence ID" value="NZ_JAUHQB010000011.1"/>
</dbReference>
<dbReference type="EMBL" id="JAUHQB010000011">
    <property type="protein sequence ID" value="MDN4484343.1"/>
    <property type="molecule type" value="Genomic_DNA"/>
</dbReference>
<comment type="caution">
    <text evidence="1">The sequence shown here is derived from an EMBL/GenBank/DDBJ whole genome shotgun (WGS) entry which is preliminary data.</text>
</comment>
<protein>
    <recommendedName>
        <fullName evidence="3">Sulfotransferase family protein</fullName>
    </recommendedName>
</protein>
<dbReference type="Gene3D" id="3.40.50.300">
    <property type="entry name" value="P-loop containing nucleotide triphosphate hydrolases"/>
    <property type="match status" value="1"/>
</dbReference>
<organism evidence="1 2">
    <name type="scientific">Demequina lignilytica</name>
    <dbReference type="NCBI Taxonomy" id="3051663"/>
    <lineage>
        <taxon>Bacteria</taxon>
        <taxon>Bacillati</taxon>
        <taxon>Actinomycetota</taxon>
        <taxon>Actinomycetes</taxon>
        <taxon>Micrococcales</taxon>
        <taxon>Demequinaceae</taxon>
        <taxon>Demequina</taxon>
    </lineage>
</organism>
<dbReference type="InterPro" id="IPR027417">
    <property type="entry name" value="P-loop_NTPase"/>
</dbReference>
<accession>A0AB35MKP7</accession>
<name>A0AB35MKP7_9MICO</name>
<evidence type="ECO:0000313" key="2">
    <source>
        <dbReference type="Proteomes" id="UP001172756"/>
    </source>
</evidence>